<feature type="domain" description="Myb-like" evidence="2">
    <location>
        <begin position="39"/>
        <end position="87"/>
    </location>
</feature>
<sequence>MSHGSASKVGEIFTAAGAAFTKLGELAMQLYSSSEPSPAGGKWTDDEVEMLRTAVKRFGEDLNKISDHIKNRTISQIKGSMKRKAYEEAGIPVKKQQQQAVTLKASGASAAAVASQQDPTAALGASLMAQAPTTKSADITLNMLNATETEVDVEGLSGTGKLDYDSSS</sequence>
<dbReference type="GeneID" id="135365851"/>
<proteinExistence type="predicted"/>
<dbReference type="GO" id="GO:0071339">
    <property type="term" value="C:MLL1 complex"/>
    <property type="evidence" value="ECO:0007669"/>
    <property type="project" value="TreeGrafter"/>
</dbReference>
<dbReference type="EMBL" id="GGLE01005137">
    <property type="protein sequence ID" value="MBY09263.1"/>
    <property type="molecule type" value="Transcribed_RNA"/>
</dbReference>
<protein>
    <submittedName>
        <fullName evidence="3">Putative chromatin complex subunit bap18-like isoform x2</fullName>
    </submittedName>
</protein>
<dbReference type="SMART" id="SM00717">
    <property type="entry name" value="SANT"/>
    <property type="match status" value="1"/>
</dbReference>
<reference evidence="3" key="1">
    <citation type="submission" date="2018-03" db="EMBL/GenBank/DDBJ databases">
        <title>The relapsing fever spirochete Borrelia turicatae persists in the highly oxidative environment of its soft-bodied tick vector.</title>
        <authorList>
            <person name="Bourret T.J."/>
            <person name="Boyle W.K."/>
            <person name="Valenzuela J.G."/>
            <person name="Oliveira F."/>
            <person name="Lopez J.E."/>
        </authorList>
    </citation>
    <scope>NUCLEOTIDE SEQUENCE</scope>
    <source>
        <strain evidence="3">Kansas strain/isolate</strain>
        <tissue evidence="3">Salivary glands</tissue>
    </source>
</reference>
<dbReference type="InterPro" id="IPR001005">
    <property type="entry name" value="SANT/Myb"/>
</dbReference>
<dbReference type="RefSeq" id="XP_064454611.1">
    <property type="nucleotide sequence ID" value="XM_064598541.1"/>
</dbReference>
<evidence type="ECO:0000256" key="1">
    <source>
        <dbReference type="ARBA" id="ARBA00004123"/>
    </source>
</evidence>
<dbReference type="Pfam" id="PF00249">
    <property type="entry name" value="Myb_DNA-binding"/>
    <property type="match status" value="1"/>
</dbReference>
<dbReference type="PANTHER" id="PTHR21397:SF2">
    <property type="entry name" value="CHROMATIN COMPLEXES SUBUNIT BAP18"/>
    <property type="match status" value="1"/>
</dbReference>
<dbReference type="PANTHER" id="PTHR21397">
    <property type="entry name" value="CHROMATIN COMPLEXES SUBUNIT BAP18-RELATED"/>
    <property type="match status" value="1"/>
</dbReference>
<accession>A0A2R5LIA2</accession>
<dbReference type="SUPFAM" id="SSF46689">
    <property type="entry name" value="Homeodomain-like"/>
    <property type="match status" value="1"/>
</dbReference>
<name>A0A2R5LIA2_9ACAR</name>
<dbReference type="AlphaFoldDB" id="A0A2R5LIA2"/>
<comment type="subcellular location">
    <subcellularLocation>
        <location evidence="1">Nucleus</location>
    </subcellularLocation>
</comment>
<dbReference type="GO" id="GO:0016589">
    <property type="term" value="C:NURF complex"/>
    <property type="evidence" value="ECO:0007669"/>
    <property type="project" value="TreeGrafter"/>
</dbReference>
<dbReference type="Gene3D" id="1.10.10.60">
    <property type="entry name" value="Homeodomain-like"/>
    <property type="match status" value="1"/>
</dbReference>
<dbReference type="InterPro" id="IPR009057">
    <property type="entry name" value="Homeodomain-like_sf"/>
</dbReference>
<evidence type="ECO:0000259" key="2">
    <source>
        <dbReference type="SMART" id="SM00717"/>
    </source>
</evidence>
<dbReference type="KEGG" id="oti:135365851"/>
<dbReference type="CDD" id="cd00167">
    <property type="entry name" value="SANT"/>
    <property type="match status" value="1"/>
</dbReference>
<organism evidence="3">
    <name type="scientific">Ornithodoros turicata</name>
    <dbReference type="NCBI Taxonomy" id="34597"/>
    <lineage>
        <taxon>Eukaryota</taxon>
        <taxon>Metazoa</taxon>
        <taxon>Ecdysozoa</taxon>
        <taxon>Arthropoda</taxon>
        <taxon>Chelicerata</taxon>
        <taxon>Arachnida</taxon>
        <taxon>Acari</taxon>
        <taxon>Parasitiformes</taxon>
        <taxon>Ixodida</taxon>
        <taxon>Ixodoidea</taxon>
        <taxon>Argasidae</taxon>
        <taxon>Ornithodorinae</taxon>
        <taxon>Ornithodoros</taxon>
    </lineage>
</organism>
<evidence type="ECO:0000313" key="3">
    <source>
        <dbReference type="EMBL" id="MBY09263.1"/>
    </source>
</evidence>
<dbReference type="FunFam" id="1.10.10.60:FF:000452">
    <property type="entry name" value="Chromatin complexes subunit BAP18"/>
    <property type="match status" value="1"/>
</dbReference>